<reference evidence="5 6" key="1">
    <citation type="journal article" date="2013" name="Genome Announc.">
        <title>Draft Genome Sequence of 'Candidatus Halobonum tyrrellensis' Strain G22, Isolated from the Hypersaline Waters of Lake Tyrrell, Australia.</title>
        <authorList>
            <person name="Ugalde J.A."/>
            <person name="Narasingarao P."/>
            <person name="Kuo S."/>
            <person name="Podell S."/>
            <person name="Allen E.E."/>
        </authorList>
    </citation>
    <scope>NUCLEOTIDE SEQUENCE [LARGE SCALE GENOMIC DNA]</scope>
    <source>
        <strain evidence="5 6">G22</strain>
    </source>
</reference>
<name>V4J4B2_9EURY</name>
<dbReference type="RefSeq" id="WP_023392613.1">
    <property type="nucleotide sequence ID" value="NZ_ASGZ01000001.1"/>
</dbReference>
<dbReference type="STRING" id="1324957.K933_00060"/>
<dbReference type="PANTHER" id="PTHR34236">
    <property type="entry name" value="DIMETHYL SULFOXIDE REDUCTASE TRANSCRIPTIONAL ACTIVATOR"/>
    <property type="match status" value="1"/>
</dbReference>
<feature type="domain" description="HTH bat-type" evidence="3">
    <location>
        <begin position="156"/>
        <end position="207"/>
    </location>
</feature>
<dbReference type="PATRIC" id="fig|1324957.4.peg.13"/>
<feature type="domain" description="Bacterioopsin transcriptional activator GAF and HTH associated" evidence="4">
    <location>
        <begin position="13"/>
        <end position="153"/>
    </location>
</feature>
<evidence type="ECO:0000259" key="4">
    <source>
        <dbReference type="Pfam" id="PF15915"/>
    </source>
</evidence>
<evidence type="ECO:0000259" key="3">
    <source>
        <dbReference type="Pfam" id="PF04967"/>
    </source>
</evidence>
<keyword evidence="2" id="KW-0804">Transcription</keyword>
<dbReference type="OrthoDB" id="156233at2157"/>
<dbReference type="Pfam" id="PF15915">
    <property type="entry name" value="BAT"/>
    <property type="match status" value="1"/>
</dbReference>
<proteinExistence type="predicted"/>
<organism evidence="5 6">
    <name type="scientific">Candidatus Halobonum tyrrellensis G22</name>
    <dbReference type="NCBI Taxonomy" id="1324957"/>
    <lineage>
        <taxon>Archaea</taxon>
        <taxon>Methanobacteriati</taxon>
        <taxon>Methanobacteriota</taxon>
        <taxon>Stenosarchaea group</taxon>
        <taxon>Halobacteria</taxon>
        <taxon>Halobacteriales</taxon>
        <taxon>Haloferacaceae</taxon>
        <taxon>Candidatus Halobonum</taxon>
    </lineage>
</organism>
<dbReference type="AlphaFoldDB" id="V4J4B2"/>
<sequence length="228" mass="25360">MATLVNGSVPAEQFALAETFAAHPDLSFRVDKFVASGEDAVMPLLWAQHVPAEELEATLEADPTVRDAALLNEQDGEALYEMTWSDNIQLVLQMITNSRATVLDAIGENGRWKFHVLYPAREEFSKTSEFCDSHGVDFDVHSIREVDRSSASRYGLTSEQRDSIVDATRRGYFEVPRQVTLQELSEAVGVSHQALSERLRRAIEALVENTLLYEDVDTGEAELAVADD</sequence>
<dbReference type="eggNOG" id="arCOG02280">
    <property type="taxonomic scope" value="Archaea"/>
</dbReference>
<dbReference type="PANTHER" id="PTHR34236:SF1">
    <property type="entry name" value="DIMETHYL SULFOXIDE REDUCTASE TRANSCRIPTIONAL ACTIVATOR"/>
    <property type="match status" value="1"/>
</dbReference>
<keyword evidence="1" id="KW-0805">Transcription regulation</keyword>
<evidence type="ECO:0000256" key="2">
    <source>
        <dbReference type="ARBA" id="ARBA00023163"/>
    </source>
</evidence>
<protein>
    <submittedName>
        <fullName evidence="5">DNA binding domain-containing protein</fullName>
    </submittedName>
</protein>
<dbReference type="EMBL" id="ASGZ01000001">
    <property type="protein sequence ID" value="ESP90207.1"/>
    <property type="molecule type" value="Genomic_DNA"/>
</dbReference>
<dbReference type="InterPro" id="IPR007050">
    <property type="entry name" value="HTH_bacterioopsin"/>
</dbReference>
<evidence type="ECO:0000313" key="6">
    <source>
        <dbReference type="Proteomes" id="UP000017840"/>
    </source>
</evidence>
<keyword evidence="6" id="KW-1185">Reference proteome</keyword>
<evidence type="ECO:0000313" key="5">
    <source>
        <dbReference type="EMBL" id="ESP90207.1"/>
    </source>
</evidence>
<dbReference type="Proteomes" id="UP000017840">
    <property type="component" value="Unassembled WGS sequence"/>
</dbReference>
<dbReference type="Pfam" id="PF04967">
    <property type="entry name" value="HTH_10"/>
    <property type="match status" value="1"/>
</dbReference>
<accession>V4J4B2</accession>
<gene>
    <name evidence="5" type="ORF">K933_00060</name>
</gene>
<dbReference type="InterPro" id="IPR031803">
    <property type="entry name" value="BAT_GAF/HTH-assoc"/>
</dbReference>
<evidence type="ECO:0000256" key="1">
    <source>
        <dbReference type="ARBA" id="ARBA00023015"/>
    </source>
</evidence>
<comment type="caution">
    <text evidence="5">The sequence shown here is derived from an EMBL/GenBank/DDBJ whole genome shotgun (WGS) entry which is preliminary data.</text>
</comment>